<proteinExistence type="predicted"/>
<gene>
    <name evidence="1" type="ORF">GFD21_07465</name>
</gene>
<dbReference type="EMBL" id="WHZV01000006">
    <property type="protein sequence ID" value="NEG55597.1"/>
    <property type="molecule type" value="Genomic_DNA"/>
</dbReference>
<reference evidence="1 2" key="1">
    <citation type="submission" date="2019-10" db="EMBL/GenBank/DDBJ databases">
        <title>Bifidobacterium from non-human primates.</title>
        <authorList>
            <person name="Modesto M."/>
        </authorList>
    </citation>
    <scope>NUCLEOTIDE SEQUENCE [LARGE SCALE GENOMIC DNA]</scope>
    <source>
        <strain evidence="1 2">SMA15</strain>
    </source>
</reference>
<organism evidence="1 2">
    <name type="scientific">Bifidobacterium platyrrhinorum</name>
    <dbReference type="NCBI Taxonomy" id="2661628"/>
    <lineage>
        <taxon>Bacteria</taxon>
        <taxon>Bacillati</taxon>
        <taxon>Actinomycetota</taxon>
        <taxon>Actinomycetes</taxon>
        <taxon>Bifidobacteriales</taxon>
        <taxon>Bifidobacteriaceae</taxon>
        <taxon>Bifidobacterium</taxon>
    </lineage>
</organism>
<protein>
    <submittedName>
        <fullName evidence="1">Uncharacterized protein</fullName>
    </submittedName>
</protein>
<dbReference type="RefSeq" id="WP_163197355.1">
    <property type="nucleotide sequence ID" value="NZ_WHZV01000006.1"/>
</dbReference>
<dbReference type="Proteomes" id="UP000483293">
    <property type="component" value="Unassembled WGS sequence"/>
</dbReference>
<dbReference type="AlphaFoldDB" id="A0A6L9SSM0"/>
<comment type="caution">
    <text evidence="1">The sequence shown here is derived from an EMBL/GenBank/DDBJ whole genome shotgun (WGS) entry which is preliminary data.</text>
</comment>
<evidence type="ECO:0000313" key="1">
    <source>
        <dbReference type="EMBL" id="NEG55597.1"/>
    </source>
</evidence>
<keyword evidence="2" id="KW-1185">Reference proteome</keyword>
<accession>A0A6L9SSM0</accession>
<name>A0A6L9SSM0_9BIFI</name>
<evidence type="ECO:0000313" key="2">
    <source>
        <dbReference type="Proteomes" id="UP000483293"/>
    </source>
</evidence>
<sequence>MMAIPDGVVPLAEALQGTGMDLPEYTRLWAYFGNKPVAVEGLWGPAGLRPLDACIADGVLFDPVAIAFNVGLMRRGMTEIRRMQEQMLTDGETRDSLAEQIEREWRQEKREEIREMRWEASR</sequence>